<proteinExistence type="predicted"/>
<evidence type="ECO:0000313" key="2">
    <source>
        <dbReference type="EMBL" id="KAF4673704.1"/>
    </source>
</evidence>
<evidence type="ECO:0000256" key="1">
    <source>
        <dbReference type="SAM" id="MobiDB-lite"/>
    </source>
</evidence>
<keyword evidence="3" id="KW-1185">Reference proteome</keyword>
<gene>
    <name evidence="2" type="ORF">FOL47_010185</name>
</gene>
<dbReference type="PANTHER" id="PTHR38696">
    <property type="entry name" value="MEDIATOR OF RNA POLYMERASE II TRANSCRIPTION SUBUNIT 13"/>
    <property type="match status" value="1"/>
</dbReference>
<dbReference type="EMBL" id="JAAPAO010000077">
    <property type="protein sequence ID" value="KAF4673704.1"/>
    <property type="molecule type" value="Genomic_DNA"/>
</dbReference>
<dbReference type="AlphaFoldDB" id="A0A7J6MQB6"/>
<protein>
    <submittedName>
        <fullName evidence="2">Uncharacterized protein</fullName>
    </submittedName>
</protein>
<sequence length="1038" mass="114505">MGAAGFKGLEDSNPDEPSSRGYCAIALAGKNEIYTVKCPSEVKEALRVSFDDIKSEGPSSTCKGVYKFTLATSAWLNTGAFEPRLAALRLIEQLREIGWHFVADISMSRTSFVQVWLLKRFPSEGYVVGGGCIVGLCDKAEVKIDFSGEDEQDCKAEAVVRGVSSSLKVERKEKDSSGAYSIKLAGHPFQSEEEGTVSIRRMVLGVSLELEKVTGGLLRNSVILSNQQGGKSNLVFLPDSACRDDSVYIGVSMHEPDELRVFSAPNEPLPDALRDALDQCVVDAWPYGIETKGVYGGSYQWQLKGSPWCCVGEMEVDSQLLVGRILGHFWDAGFDLLASFDCSGKLRDMSTLVLRKSAGRPSNAHACKAVVCVSFHDKDEVRLSCTDESMVESIAKIVNDIFGPPSLNVELAKSCGRYGKSVVFKLKVAAFQAGKINSQAVLCDGLLLVNLFDALEGNGWKFKAALDVSGRYYRDHRTVNENYRRSGDSHKTGLGSLYFAKNFIMGNNPLSSLDVGRPLQPTHQGLALVLLSDYHHIYTLKCPEEVIQAIRAALGPALILREGPSSKAKGLQKFTLRDYVWQAVGSGTMETRWCSMRILDAIRRVGWEVLEEANVSKKYFLRAWILRKVESAPRGPRRSVMVSLHDYDDVRLLVEDEPLRVEAVQEAVRQGISRAWKLSGECLYGGTYEFKLSGFPFNADGSETVAVRKMLLGICEELEGRGYLLKRSFILSGKDQSKSSLIFEARDSDELRLGGRGTYLGISLNGYDRIRIMAPPGESVDFVARDEIGRAIGEMWPQGVQSEGEYGGSYEWKLRGYPWRADGTETIDARLVVGNIIGKMLGLGFELMPKIDCSSKLEDMSFMPFRRPPMEMPIRVLPAPPVLCLSFHREDRIRVSCTDGGLVEGVSLRMRASLGPPNLSMDAVQDCRWYGRSYEFKIHGWPFKSYVSSSTAKVAGCLVLSLVDALIELGWVLKGSLDVSGKIRVENSQNQNNMPNRGGQQRWQNNGGVSNGFDGGGNSGPERRCKDDLSSLYFVKAV</sequence>
<evidence type="ECO:0000313" key="3">
    <source>
        <dbReference type="Proteomes" id="UP000591131"/>
    </source>
</evidence>
<dbReference type="PANTHER" id="PTHR38696:SF1">
    <property type="entry name" value="MEDIATOR OF RNA POLYMERASE II TRANSCRIPTION SUBUNIT 13"/>
    <property type="match status" value="1"/>
</dbReference>
<name>A0A7J6MQB6_PERCH</name>
<dbReference type="OrthoDB" id="57679at2759"/>
<feature type="region of interest" description="Disordered" evidence="1">
    <location>
        <begin position="987"/>
        <end position="1024"/>
    </location>
</feature>
<accession>A0A7J6MQB6</accession>
<reference evidence="2 3" key="1">
    <citation type="submission" date="2020-04" db="EMBL/GenBank/DDBJ databases">
        <title>Perkinsus chesapeaki whole genome sequence.</title>
        <authorList>
            <person name="Bogema D.R."/>
        </authorList>
    </citation>
    <scope>NUCLEOTIDE SEQUENCE [LARGE SCALE GENOMIC DNA]</scope>
    <source>
        <strain evidence="2">ATCC PRA-425</strain>
    </source>
</reference>
<feature type="compositionally biased region" description="Low complexity" evidence="1">
    <location>
        <begin position="996"/>
        <end position="1008"/>
    </location>
</feature>
<dbReference type="Proteomes" id="UP000591131">
    <property type="component" value="Unassembled WGS sequence"/>
</dbReference>
<feature type="compositionally biased region" description="Gly residues" evidence="1">
    <location>
        <begin position="1009"/>
        <end position="1019"/>
    </location>
</feature>
<organism evidence="2 3">
    <name type="scientific">Perkinsus chesapeaki</name>
    <name type="common">Clam parasite</name>
    <name type="synonym">Perkinsus andrewsi</name>
    <dbReference type="NCBI Taxonomy" id="330153"/>
    <lineage>
        <taxon>Eukaryota</taxon>
        <taxon>Sar</taxon>
        <taxon>Alveolata</taxon>
        <taxon>Perkinsozoa</taxon>
        <taxon>Perkinsea</taxon>
        <taxon>Perkinsida</taxon>
        <taxon>Perkinsidae</taxon>
        <taxon>Perkinsus</taxon>
    </lineage>
</organism>
<comment type="caution">
    <text evidence="2">The sequence shown here is derived from an EMBL/GenBank/DDBJ whole genome shotgun (WGS) entry which is preliminary data.</text>
</comment>